<dbReference type="PANTHER" id="PTHR30158">
    <property type="entry name" value="ACRA/E-RELATED COMPONENT OF DRUG EFFLUX TRANSPORTER"/>
    <property type="match status" value="1"/>
</dbReference>
<gene>
    <name evidence="9" type="ordered locus">BN4_12760</name>
</gene>
<comment type="similarity">
    <text evidence="2">Belongs to the membrane fusion protein (MFP) (TC 8.A.1) family.</text>
</comment>
<dbReference type="InterPro" id="IPR058625">
    <property type="entry name" value="MdtA-like_BSH"/>
</dbReference>
<evidence type="ECO:0000256" key="1">
    <source>
        <dbReference type="ARBA" id="ARBA00004196"/>
    </source>
</evidence>
<dbReference type="BioCyc" id="DPIE1322246:BN4_RS13870-MONOMER"/>
<evidence type="ECO:0000256" key="4">
    <source>
        <dbReference type="SAM" id="SignalP"/>
    </source>
</evidence>
<dbReference type="PANTHER" id="PTHR30158:SF10">
    <property type="entry name" value="CATION EFFLUX PUMP"/>
    <property type="match status" value="1"/>
</dbReference>
<reference evidence="10" key="2">
    <citation type="journal article" date="2013" name="Stand. Genomic Sci.">
        <title>Complete genome sequence of Desulfocapsa sulfexigens, a marine deltaproteobacterium specialized in disproportionating inorganic sulfur compounds.</title>
        <authorList>
            <person name="Finster K.W."/>
            <person name="Kjeldsen K.U."/>
            <person name="Kube M."/>
            <person name="Reinhardt R."/>
            <person name="Mussmann M."/>
            <person name="Amann R."/>
            <person name="Schreiber L."/>
        </authorList>
    </citation>
    <scope>NUCLEOTIDE SEQUENCE [LARGE SCALE GENOMIC DNA]</scope>
    <source>
        <strain evidence="10">DSM 10523 / SB164P1</strain>
    </source>
</reference>
<keyword evidence="4" id="KW-0732">Signal</keyword>
<dbReference type="Pfam" id="PF25944">
    <property type="entry name" value="Beta-barrel_RND"/>
    <property type="match status" value="1"/>
</dbReference>
<dbReference type="Pfam" id="PF25876">
    <property type="entry name" value="HH_MFP_RND"/>
    <property type="match status" value="1"/>
</dbReference>
<dbReference type="GO" id="GO:0005886">
    <property type="term" value="C:plasma membrane"/>
    <property type="evidence" value="ECO:0007669"/>
    <property type="project" value="TreeGrafter"/>
</dbReference>
<dbReference type="Pfam" id="PF25967">
    <property type="entry name" value="RND-MFP_C"/>
    <property type="match status" value="1"/>
</dbReference>
<feature type="domain" description="Multidrug resistance protein MdtA-like C-terminal permuted SH3" evidence="8">
    <location>
        <begin position="304"/>
        <end position="364"/>
    </location>
</feature>
<feature type="domain" description="Multidrug resistance protein MdtA-like barrel-sandwich hybrid" evidence="6">
    <location>
        <begin position="68"/>
        <end position="209"/>
    </location>
</feature>
<accession>M1WXX6</accession>
<protein>
    <submittedName>
        <fullName evidence="9">Efflux transporter, RND family, MFP subunit</fullName>
    </submittedName>
</protein>
<dbReference type="HOGENOM" id="CLU_018816_2_1_7"/>
<name>M1WXX6_PSEP2</name>
<dbReference type="InterPro" id="IPR006143">
    <property type="entry name" value="RND_pump_MFP"/>
</dbReference>
<dbReference type="AlphaFoldDB" id="M1WXX6"/>
<feature type="chain" id="PRO_5004019090" evidence="4">
    <location>
        <begin position="26"/>
        <end position="402"/>
    </location>
</feature>
<dbReference type="Gene3D" id="2.40.420.20">
    <property type="match status" value="1"/>
</dbReference>
<evidence type="ECO:0000313" key="10">
    <source>
        <dbReference type="Proteomes" id="UP000011724"/>
    </source>
</evidence>
<proteinExistence type="inferred from homology"/>
<dbReference type="Gene3D" id="2.40.50.100">
    <property type="match status" value="1"/>
</dbReference>
<evidence type="ECO:0000259" key="8">
    <source>
        <dbReference type="Pfam" id="PF25967"/>
    </source>
</evidence>
<dbReference type="Gene3D" id="1.10.287.470">
    <property type="entry name" value="Helix hairpin bin"/>
    <property type="match status" value="1"/>
</dbReference>
<dbReference type="InterPro" id="IPR058627">
    <property type="entry name" value="MdtA-like_C"/>
</dbReference>
<dbReference type="GO" id="GO:0046677">
    <property type="term" value="P:response to antibiotic"/>
    <property type="evidence" value="ECO:0007669"/>
    <property type="project" value="TreeGrafter"/>
</dbReference>
<dbReference type="InterPro" id="IPR058626">
    <property type="entry name" value="MdtA-like_b-barrel"/>
</dbReference>
<organism evidence="9 10">
    <name type="scientific">Pseudodesulfovibrio piezophilus (strain DSM 21447 / JCM 15486 / C1TLV30)</name>
    <name type="common">Desulfovibrio piezophilus</name>
    <dbReference type="NCBI Taxonomy" id="1322246"/>
    <lineage>
        <taxon>Bacteria</taxon>
        <taxon>Pseudomonadati</taxon>
        <taxon>Thermodesulfobacteriota</taxon>
        <taxon>Desulfovibrionia</taxon>
        <taxon>Desulfovibrionales</taxon>
        <taxon>Desulfovibrionaceae</taxon>
    </lineage>
</organism>
<dbReference type="Pfam" id="PF25917">
    <property type="entry name" value="BSH_RND"/>
    <property type="match status" value="1"/>
</dbReference>
<evidence type="ECO:0000259" key="6">
    <source>
        <dbReference type="Pfam" id="PF25917"/>
    </source>
</evidence>
<feature type="region of interest" description="Disordered" evidence="3">
    <location>
        <begin position="377"/>
        <end position="402"/>
    </location>
</feature>
<dbReference type="STRING" id="1322246.BN4_12760"/>
<feature type="domain" description="Multidrug resistance protein MdtA-like beta-barrel" evidence="7">
    <location>
        <begin position="214"/>
        <end position="299"/>
    </location>
</feature>
<dbReference type="Gene3D" id="2.40.30.170">
    <property type="match status" value="1"/>
</dbReference>
<feature type="compositionally biased region" description="Basic and acidic residues" evidence="3">
    <location>
        <begin position="380"/>
        <end position="402"/>
    </location>
</feature>
<dbReference type="NCBIfam" id="TIGR01730">
    <property type="entry name" value="RND_mfp"/>
    <property type="match status" value="1"/>
</dbReference>
<sequence length="402" mass="44237">MAKKKIFHYPALIMGIFLCIQLLTACDGGEEKAPPEVQLAPSMKVVRATTRDMPYWGEFIGQISAVDSVDVRARVAGFLQEKRFKEGLHVKKGDLLFIIDPKPFEEDLNVALSGLEYNQALLAKAKKDFDRFQKLLEEGVVSQDEFEGYQTDFDTYQAKVRESNAQVENARIQLGYTKIYSPIDGVIGRAQVDIGNLVGQNESTLLATISTVDPVYVSFSVSESEYVRAKKGQLGEKPPKNSIKLILADGEEYDQSGSFSMVDRAIDSQTGTLGIRVSFPNPSGLLRPGQYGKIRVLMDMAKEAIVIPVRGILDVQGMKSVYLVTNEGTIVNQPVTLGFEVNGLVVIKSGLKADDQIIVDGINRVRPGMTVTPEVVPLDETPKDSAHEGETTERTETTRKDG</sequence>
<evidence type="ECO:0000256" key="3">
    <source>
        <dbReference type="SAM" id="MobiDB-lite"/>
    </source>
</evidence>
<dbReference type="KEGG" id="dpi:BN4_12760"/>
<keyword evidence="10" id="KW-1185">Reference proteome</keyword>
<dbReference type="EMBL" id="FO203427">
    <property type="protein sequence ID" value="CCH49993.1"/>
    <property type="molecule type" value="Genomic_DNA"/>
</dbReference>
<evidence type="ECO:0000259" key="5">
    <source>
        <dbReference type="Pfam" id="PF25876"/>
    </source>
</evidence>
<dbReference type="PROSITE" id="PS51257">
    <property type="entry name" value="PROKAR_LIPOPROTEIN"/>
    <property type="match status" value="1"/>
</dbReference>
<dbReference type="SUPFAM" id="SSF111369">
    <property type="entry name" value="HlyD-like secretion proteins"/>
    <property type="match status" value="1"/>
</dbReference>
<evidence type="ECO:0000313" key="9">
    <source>
        <dbReference type="EMBL" id="CCH49993.1"/>
    </source>
</evidence>
<feature type="signal peptide" evidence="4">
    <location>
        <begin position="1"/>
        <end position="25"/>
    </location>
</feature>
<dbReference type="Proteomes" id="UP000011724">
    <property type="component" value="Chromosome"/>
</dbReference>
<dbReference type="GO" id="GO:0030313">
    <property type="term" value="C:cell envelope"/>
    <property type="evidence" value="ECO:0007669"/>
    <property type="project" value="UniProtKB-SubCell"/>
</dbReference>
<reference evidence="9 10" key="1">
    <citation type="journal article" date="2013" name="PLoS ONE">
        <title>The first genomic and proteomic characterization of a deep-sea sulfate reducer: insights into the piezophilic lifestyle of Desulfovibrio piezophilus.</title>
        <authorList>
            <person name="Pradel N."/>
            <person name="Ji B."/>
            <person name="Gimenez G."/>
            <person name="Talla E."/>
            <person name="Lenoble P."/>
            <person name="Garel M."/>
            <person name="Tamburini C."/>
            <person name="Fourquet P."/>
            <person name="Lebrun R."/>
            <person name="Bertin P."/>
            <person name="Denis Y."/>
            <person name="Pophillat M."/>
            <person name="Barbe V."/>
            <person name="Ollivier B."/>
            <person name="Dolla A."/>
        </authorList>
    </citation>
    <scope>NUCLEOTIDE SEQUENCE [LARGE SCALE GENOMIC DNA]</scope>
    <source>
        <strain evidence="10">DSM 10523 / SB164P1</strain>
    </source>
</reference>
<evidence type="ECO:0000259" key="7">
    <source>
        <dbReference type="Pfam" id="PF25944"/>
    </source>
</evidence>
<feature type="domain" description="Multidrug resistance protein MdtA-like alpha-helical hairpin" evidence="5">
    <location>
        <begin position="113"/>
        <end position="177"/>
    </location>
</feature>
<dbReference type="InterPro" id="IPR058624">
    <property type="entry name" value="MdtA-like_HH"/>
</dbReference>
<dbReference type="PATRIC" id="fig|879567.3.peg.2960"/>
<dbReference type="GO" id="GO:0022857">
    <property type="term" value="F:transmembrane transporter activity"/>
    <property type="evidence" value="ECO:0007669"/>
    <property type="project" value="InterPro"/>
</dbReference>
<comment type="subcellular location">
    <subcellularLocation>
        <location evidence="1">Cell envelope</location>
    </subcellularLocation>
</comment>
<evidence type="ECO:0000256" key="2">
    <source>
        <dbReference type="ARBA" id="ARBA00009477"/>
    </source>
</evidence>
<dbReference type="eggNOG" id="COG0845">
    <property type="taxonomic scope" value="Bacteria"/>
</dbReference>
<dbReference type="RefSeq" id="WP_015416035.1">
    <property type="nucleotide sequence ID" value="NC_020409.1"/>
</dbReference>